<dbReference type="GO" id="GO:0031146">
    <property type="term" value="P:SCF-dependent proteasomal ubiquitin-dependent protein catabolic process"/>
    <property type="evidence" value="ECO:0007669"/>
    <property type="project" value="TreeGrafter"/>
</dbReference>
<organism evidence="1 2">
    <name type="scientific">Microthlaspi erraticum</name>
    <dbReference type="NCBI Taxonomy" id="1685480"/>
    <lineage>
        <taxon>Eukaryota</taxon>
        <taxon>Viridiplantae</taxon>
        <taxon>Streptophyta</taxon>
        <taxon>Embryophyta</taxon>
        <taxon>Tracheophyta</taxon>
        <taxon>Spermatophyta</taxon>
        <taxon>Magnoliopsida</taxon>
        <taxon>eudicotyledons</taxon>
        <taxon>Gunneridae</taxon>
        <taxon>Pentapetalae</taxon>
        <taxon>rosids</taxon>
        <taxon>malvids</taxon>
        <taxon>Brassicales</taxon>
        <taxon>Brassicaceae</taxon>
        <taxon>Coluteocarpeae</taxon>
        <taxon>Microthlaspi</taxon>
    </lineage>
</organism>
<dbReference type="Proteomes" id="UP000467841">
    <property type="component" value="Unassembled WGS sequence"/>
</dbReference>
<evidence type="ECO:0000313" key="1">
    <source>
        <dbReference type="EMBL" id="CAA7019995.1"/>
    </source>
</evidence>
<dbReference type="OrthoDB" id="6066220at2759"/>
<evidence type="ECO:0008006" key="3">
    <source>
        <dbReference type="Google" id="ProtNLM"/>
    </source>
</evidence>
<sequence length="580" mass="64845">MNLPEECWESIFKLIDEDDYRFLESVSLVSTSFLSITNCVRSTLIITDRTVPFLHRYLLRFPNLKRIRFYDMHKDIDSVLLQLSLSGLALESLDLSGMPYFPDFGRFGMEKMMSNVKELNCSRASDLQESDLESIGVCFPSLQKLDISYPDSLESSVFDSAIISLSSNLKGLLKIDVSGNNLITDKSLISLSKNCVLLREIIFRDCDFISSHCIESVLRNSRNLVSIVITGFGWKPRESFSDDAFVFARCLSQLDLTGSFLSDELIRSIVDAKFPLKKLVLADCVSLTFDGLLNLLSKYQTLVHLNLAGSSFLSDEMIVKSLTFLRHLTSVNLSFCAKLTGLTFFNIIEACVSIKSMRMEGTNFGVEEDSKELDIKSGIKTLYISGNHNLSDKCLEKVSRHCPFVETLIMDHCPGVTGDGILEVLRNCGELTSLDISGCSGVSSLGVVDFELPKLESLRACGTSIDDETLHMMSKRCRGLLRLDLDGCLNVRSRGVKEVVKSCIRLREINLNCCEVDGGTFTWMVCASPSLRKIVPPCGFSPTRKLKNFLLRHGCVLYRDTYGMRSIAYNPNRSGGDNFE</sequence>
<dbReference type="PANTHER" id="PTHR13318:SF106">
    <property type="entry name" value="F-BOX_LRR-REPEAT PROTEIN 2"/>
    <property type="match status" value="1"/>
</dbReference>
<gene>
    <name evidence="1" type="ORF">MERR_LOCUS7230</name>
</gene>
<dbReference type="SUPFAM" id="SSF52047">
    <property type="entry name" value="RNI-like"/>
    <property type="match status" value="2"/>
</dbReference>
<keyword evidence="2" id="KW-1185">Reference proteome</keyword>
<protein>
    <recommendedName>
        <fullName evidence="3">F-box domain-containing protein</fullName>
    </recommendedName>
</protein>
<dbReference type="InterPro" id="IPR032675">
    <property type="entry name" value="LRR_dom_sf"/>
</dbReference>
<dbReference type="AlphaFoldDB" id="A0A6D2HX67"/>
<reference evidence="1" key="1">
    <citation type="submission" date="2020-01" db="EMBL/GenBank/DDBJ databases">
        <authorList>
            <person name="Mishra B."/>
        </authorList>
    </citation>
    <scope>NUCLEOTIDE SEQUENCE [LARGE SCALE GENOMIC DNA]</scope>
</reference>
<evidence type="ECO:0000313" key="2">
    <source>
        <dbReference type="Proteomes" id="UP000467841"/>
    </source>
</evidence>
<dbReference type="FunFam" id="3.80.10.10:FF:000930">
    <property type="entry name" value="F-box/LRR-repeat protein 20"/>
    <property type="match status" value="1"/>
</dbReference>
<dbReference type="EMBL" id="CACVBM020000510">
    <property type="protein sequence ID" value="CAA7019995.1"/>
    <property type="molecule type" value="Genomic_DNA"/>
</dbReference>
<dbReference type="PANTHER" id="PTHR13318">
    <property type="entry name" value="PARTNER OF PAIRED, ISOFORM B-RELATED"/>
    <property type="match status" value="1"/>
</dbReference>
<accession>A0A6D2HX67</accession>
<name>A0A6D2HX67_9BRAS</name>
<dbReference type="GO" id="GO:0019005">
    <property type="term" value="C:SCF ubiquitin ligase complex"/>
    <property type="evidence" value="ECO:0007669"/>
    <property type="project" value="TreeGrafter"/>
</dbReference>
<dbReference type="InterPro" id="IPR006553">
    <property type="entry name" value="Leu-rich_rpt_Cys-con_subtyp"/>
</dbReference>
<proteinExistence type="predicted"/>
<dbReference type="SMART" id="SM00367">
    <property type="entry name" value="LRR_CC"/>
    <property type="match status" value="10"/>
</dbReference>
<dbReference type="Gene3D" id="3.80.10.10">
    <property type="entry name" value="Ribonuclease Inhibitor"/>
    <property type="match status" value="3"/>
</dbReference>
<comment type="caution">
    <text evidence="1">The sequence shown here is derived from an EMBL/GenBank/DDBJ whole genome shotgun (WGS) entry which is preliminary data.</text>
</comment>